<dbReference type="EMBL" id="RQHF01000038">
    <property type="protein sequence ID" value="TGM45977.1"/>
    <property type="molecule type" value="Genomic_DNA"/>
</dbReference>
<feature type="region of interest" description="Disordered" evidence="1">
    <location>
        <begin position="110"/>
        <end position="131"/>
    </location>
</feature>
<comment type="caution">
    <text evidence="2">The sequence shown here is derived from an EMBL/GenBank/DDBJ whole genome shotgun (WGS) entry which is preliminary data.</text>
</comment>
<protein>
    <submittedName>
        <fullName evidence="2">Uncharacterized protein</fullName>
    </submittedName>
</protein>
<keyword evidence="3" id="KW-1185">Reference proteome</keyword>
<accession>A0ABY2NJH5</accession>
<dbReference type="Proteomes" id="UP000298112">
    <property type="component" value="Unassembled WGS sequence"/>
</dbReference>
<proteinExistence type="predicted"/>
<reference evidence="3" key="1">
    <citation type="journal article" date="2019" name="PLoS Negl. Trop. Dis.">
        <title>Revisiting the worldwide diversity of Leptospira species in the environment.</title>
        <authorList>
            <person name="Vincent A.T."/>
            <person name="Schiettekatte O."/>
            <person name="Bourhy P."/>
            <person name="Veyrier F.J."/>
            <person name="Picardeau M."/>
        </authorList>
    </citation>
    <scope>NUCLEOTIDE SEQUENCE [LARGE SCALE GENOMIC DNA]</scope>
    <source>
        <strain evidence="3">201601955</strain>
    </source>
</reference>
<evidence type="ECO:0000313" key="3">
    <source>
        <dbReference type="Proteomes" id="UP000298112"/>
    </source>
</evidence>
<evidence type="ECO:0000313" key="2">
    <source>
        <dbReference type="EMBL" id="TGM45977.1"/>
    </source>
</evidence>
<organism evidence="2 3">
    <name type="scientific">Leptospira vanthielii</name>
    <dbReference type="NCBI Taxonomy" id="293085"/>
    <lineage>
        <taxon>Bacteria</taxon>
        <taxon>Pseudomonadati</taxon>
        <taxon>Spirochaetota</taxon>
        <taxon>Spirochaetia</taxon>
        <taxon>Leptospirales</taxon>
        <taxon>Leptospiraceae</taxon>
        <taxon>Leptospira</taxon>
    </lineage>
</organism>
<name>A0ABY2NJH5_9LEPT</name>
<dbReference type="RefSeq" id="WP_135660644.1">
    <property type="nucleotide sequence ID" value="NZ_RQHF01000038.1"/>
</dbReference>
<sequence length="131" mass="15422">MEILETKEDRNLTREQIQSAVMIIQALHKRKDSFEILYPELSAEKQNALYFIRKGNSYREAALKIERNHTIITQWSKNDPKFKQALEEVKMEIQKSIRLKDILLQAAYEEKTSTSQNDEEIENPSLEIDPL</sequence>
<gene>
    <name evidence="2" type="ORF">EHQ95_17470</name>
</gene>
<evidence type="ECO:0000256" key="1">
    <source>
        <dbReference type="SAM" id="MobiDB-lite"/>
    </source>
</evidence>